<evidence type="ECO:0000313" key="3">
    <source>
        <dbReference type="EMBL" id="SET51290.1"/>
    </source>
</evidence>
<dbReference type="Proteomes" id="UP000183760">
    <property type="component" value="Unassembled WGS sequence"/>
</dbReference>
<dbReference type="InterPro" id="IPR053135">
    <property type="entry name" value="AKR2_Oxidoreductase"/>
</dbReference>
<dbReference type="RefSeq" id="WP_245772203.1">
    <property type="nucleotide sequence ID" value="NZ_BJXR01000015.1"/>
</dbReference>
<dbReference type="EMBL" id="FOIB01000002">
    <property type="protein sequence ID" value="SET51290.1"/>
    <property type="molecule type" value="Genomic_DNA"/>
</dbReference>
<dbReference type="InterPro" id="IPR036812">
    <property type="entry name" value="NAD(P)_OxRdtase_dom_sf"/>
</dbReference>
<evidence type="ECO:0000259" key="1">
    <source>
        <dbReference type="Pfam" id="PF00248"/>
    </source>
</evidence>
<protein>
    <submittedName>
        <fullName evidence="3">Predicted oxidoreductase</fullName>
    </submittedName>
</protein>
<dbReference type="Gene3D" id="3.20.20.100">
    <property type="entry name" value="NADP-dependent oxidoreductase domain"/>
    <property type="match status" value="1"/>
</dbReference>
<dbReference type="Pfam" id="PF00248">
    <property type="entry name" value="Aldo_ket_red"/>
    <property type="match status" value="1"/>
</dbReference>
<proteinExistence type="predicted"/>
<name>A0A511SWR3_MYXFU</name>
<evidence type="ECO:0000313" key="5">
    <source>
        <dbReference type="Proteomes" id="UP000321514"/>
    </source>
</evidence>
<accession>A0A511SWR3</accession>
<organism evidence="2 5">
    <name type="scientific">Myxococcus fulvus</name>
    <dbReference type="NCBI Taxonomy" id="33"/>
    <lineage>
        <taxon>Bacteria</taxon>
        <taxon>Pseudomonadati</taxon>
        <taxon>Myxococcota</taxon>
        <taxon>Myxococcia</taxon>
        <taxon>Myxococcales</taxon>
        <taxon>Cystobacterineae</taxon>
        <taxon>Myxococcaceae</taxon>
        <taxon>Myxococcus</taxon>
    </lineage>
</organism>
<dbReference type="InterPro" id="IPR023210">
    <property type="entry name" value="NADP_OxRdtase_dom"/>
</dbReference>
<comment type="caution">
    <text evidence="2">The sequence shown here is derived from an EMBL/GenBank/DDBJ whole genome shotgun (WGS) entry which is preliminary data.</text>
</comment>
<dbReference type="SUPFAM" id="SSF51430">
    <property type="entry name" value="NAD(P)-linked oxidoreductase"/>
    <property type="match status" value="1"/>
</dbReference>
<dbReference type="CDD" id="cd19095">
    <property type="entry name" value="AKR_PA4992-like"/>
    <property type="match status" value="1"/>
</dbReference>
<feature type="domain" description="NADP-dependent oxidoreductase" evidence="1">
    <location>
        <begin position="19"/>
        <end position="283"/>
    </location>
</feature>
<dbReference type="EMBL" id="BJXR01000015">
    <property type="protein sequence ID" value="GEN06350.1"/>
    <property type="molecule type" value="Genomic_DNA"/>
</dbReference>
<dbReference type="PANTHER" id="PTHR43312">
    <property type="entry name" value="D-THREO-ALDOSE 1-DEHYDROGENASE"/>
    <property type="match status" value="1"/>
</dbReference>
<dbReference type="STRING" id="1334629.MFUL124B02_33970"/>
<keyword evidence="4" id="KW-1185">Reference proteome</keyword>
<evidence type="ECO:0000313" key="2">
    <source>
        <dbReference type="EMBL" id="GEN06350.1"/>
    </source>
</evidence>
<dbReference type="Proteomes" id="UP000321514">
    <property type="component" value="Unassembled WGS sequence"/>
</dbReference>
<reference evidence="2 5" key="2">
    <citation type="submission" date="2019-07" db="EMBL/GenBank/DDBJ databases">
        <title>Whole genome shotgun sequence of Myxococcus fulvus NBRC 100333.</title>
        <authorList>
            <person name="Hosoyama A."/>
            <person name="Uohara A."/>
            <person name="Ohji S."/>
            <person name="Ichikawa N."/>
        </authorList>
    </citation>
    <scope>NUCLEOTIDE SEQUENCE [LARGE SCALE GENOMIC DNA]</scope>
    <source>
        <strain evidence="2 5">NBRC 100333</strain>
    </source>
</reference>
<reference evidence="3 4" key="1">
    <citation type="submission" date="2016-10" db="EMBL/GenBank/DDBJ databases">
        <authorList>
            <person name="Varghese N."/>
            <person name="Submissions S."/>
        </authorList>
    </citation>
    <scope>NUCLEOTIDE SEQUENCE [LARGE SCALE GENOMIC DNA]</scope>
    <source>
        <strain evidence="3 4">DSM 16525</strain>
    </source>
</reference>
<evidence type="ECO:0000313" key="4">
    <source>
        <dbReference type="Proteomes" id="UP000183760"/>
    </source>
</evidence>
<sequence>MQRLEHRPLGMTGLKVSALGLGAGPLGSAELEDRAVEALLLGALDAGVNLIDTAPSYGASEERIGRFLGARRGDVVLSTKCGYDVPGVEDWTPECITRGVDQALRRLRTDYLDVMHLHSCPEEVLRRAELVDALRRAVAQGKVRVAAYSGDNAALQVALSNGAFGCVQTSVNVFDQRALEVAVPRAVGMGVGVIAKRPLGNAAWRHDTRPQAHDVGQYWDRMRAMQVDLGGLEWDELALRFAAHAPGVSSCIVGTTQASRLRRNVDILSRGPLAESQVAGLRELFLRHDQGWDGVI</sequence>
<gene>
    <name evidence="2" type="ORF">MFU01_13870</name>
    <name evidence="3" type="ORF">SAMN05443572_102538</name>
</gene>
<dbReference type="PANTHER" id="PTHR43312:SF1">
    <property type="entry name" value="NADP-DEPENDENT OXIDOREDUCTASE DOMAIN-CONTAINING PROTEIN"/>
    <property type="match status" value="1"/>
</dbReference>
<dbReference type="AlphaFoldDB" id="A0A511SWR3"/>